<evidence type="ECO:0000313" key="1">
    <source>
        <dbReference type="EMBL" id="RMC07290.1"/>
    </source>
</evidence>
<evidence type="ECO:0008006" key="3">
    <source>
        <dbReference type="Google" id="ProtNLM"/>
    </source>
</evidence>
<dbReference type="Proteomes" id="UP000269221">
    <property type="component" value="Unassembled WGS sequence"/>
</dbReference>
<protein>
    <recommendedName>
        <fullName evidence="3">Reverse transcriptase domain-containing protein</fullName>
    </recommendedName>
</protein>
<gene>
    <name evidence="1" type="ORF">DUI87_16748</name>
</gene>
<reference evidence="1 2" key="1">
    <citation type="submission" date="2018-07" db="EMBL/GenBank/DDBJ databases">
        <title>A high quality draft genome assembly of the barn swallow (H. rustica rustica).</title>
        <authorList>
            <person name="Formenti G."/>
            <person name="Chiara M."/>
            <person name="Poveda L."/>
            <person name="Francoijs K.-J."/>
            <person name="Bonisoli-Alquati A."/>
            <person name="Canova L."/>
            <person name="Gianfranceschi L."/>
            <person name="Horner D.S."/>
            <person name="Saino N."/>
        </authorList>
    </citation>
    <scope>NUCLEOTIDE SEQUENCE [LARGE SCALE GENOMIC DNA]</scope>
    <source>
        <strain evidence="1">Chelidonia</strain>
        <tissue evidence="1">Blood</tissue>
    </source>
</reference>
<organism evidence="1 2">
    <name type="scientific">Hirundo rustica rustica</name>
    <dbReference type="NCBI Taxonomy" id="333673"/>
    <lineage>
        <taxon>Eukaryota</taxon>
        <taxon>Metazoa</taxon>
        <taxon>Chordata</taxon>
        <taxon>Craniata</taxon>
        <taxon>Vertebrata</taxon>
        <taxon>Euteleostomi</taxon>
        <taxon>Archelosauria</taxon>
        <taxon>Archosauria</taxon>
        <taxon>Dinosauria</taxon>
        <taxon>Saurischia</taxon>
        <taxon>Theropoda</taxon>
        <taxon>Coelurosauria</taxon>
        <taxon>Aves</taxon>
        <taxon>Neognathae</taxon>
        <taxon>Neoaves</taxon>
        <taxon>Telluraves</taxon>
        <taxon>Australaves</taxon>
        <taxon>Passeriformes</taxon>
        <taxon>Sylvioidea</taxon>
        <taxon>Hirundinidae</taxon>
        <taxon>Hirundo</taxon>
    </lineage>
</organism>
<comment type="caution">
    <text evidence="1">The sequence shown here is derived from an EMBL/GenBank/DDBJ whole genome shotgun (WGS) entry which is preliminary data.</text>
</comment>
<dbReference type="AlphaFoldDB" id="A0A3M0K8B4"/>
<sequence>MSKWRIVRSGAPQGSVLEPGSFNLFVSDMDTGTECTLSKFADTKLEGKGCLPEDRFERWVPVNFMMSNKAKCKDLHLGWNNPKHKYRLRGEWIESSAEEKDLKQLVDEKLDVTCQCALAATKAHGVLGCIQSRVSSRTKVGNLPLCSSETPPGVLHPALGLSTKEKDGPFRASPKEGYFGQAERAGVVQL</sequence>
<name>A0A3M0K8B4_HIRRU</name>
<dbReference type="STRING" id="333673.A0A3M0K8B4"/>
<proteinExistence type="predicted"/>
<evidence type="ECO:0000313" key="2">
    <source>
        <dbReference type="Proteomes" id="UP000269221"/>
    </source>
</evidence>
<keyword evidence="2" id="KW-1185">Reference proteome</keyword>
<dbReference type="EMBL" id="QRBI01000120">
    <property type="protein sequence ID" value="RMC07290.1"/>
    <property type="molecule type" value="Genomic_DNA"/>
</dbReference>
<accession>A0A3M0K8B4</accession>
<dbReference type="OrthoDB" id="9399905at2759"/>
<dbReference type="PANTHER" id="PTHR33332">
    <property type="entry name" value="REVERSE TRANSCRIPTASE DOMAIN-CONTAINING PROTEIN"/>
    <property type="match status" value="1"/>
</dbReference>